<evidence type="ECO:0000313" key="5">
    <source>
        <dbReference type="Proteomes" id="UP000000366"/>
    </source>
</evidence>
<dbReference type="eggNOG" id="COG1538">
    <property type="taxonomic scope" value="Bacteria"/>
</dbReference>
<comment type="similarity">
    <text evidence="1 2">Belongs to the outer membrane factor (OMF) (TC 1.B.17) family.</text>
</comment>
<evidence type="ECO:0000256" key="3">
    <source>
        <dbReference type="SAM" id="Coils"/>
    </source>
</evidence>
<keyword evidence="2" id="KW-0449">Lipoprotein</keyword>
<keyword evidence="2" id="KW-0564">Palmitate</keyword>
<dbReference type="InterPro" id="IPR010131">
    <property type="entry name" value="MdtP/NodT-like"/>
</dbReference>
<dbReference type="SUPFAM" id="SSF56954">
    <property type="entry name" value="Outer membrane efflux proteins (OEP)"/>
    <property type="match status" value="1"/>
</dbReference>
<dbReference type="Pfam" id="PF02321">
    <property type="entry name" value="OEP"/>
    <property type="match status" value="2"/>
</dbReference>
<dbReference type="RefSeq" id="WP_011831154.1">
    <property type="nucleotide sequence ID" value="NC_008825.1"/>
</dbReference>
<dbReference type="KEGG" id="mpt:Mpe_A3581"/>
<evidence type="ECO:0000256" key="1">
    <source>
        <dbReference type="ARBA" id="ARBA00007613"/>
    </source>
</evidence>
<dbReference type="Proteomes" id="UP000000366">
    <property type="component" value="Chromosome"/>
</dbReference>
<dbReference type="AlphaFoldDB" id="A2SLU5"/>
<evidence type="ECO:0000313" key="4">
    <source>
        <dbReference type="EMBL" id="ABM96534.1"/>
    </source>
</evidence>
<keyword evidence="5" id="KW-1185">Reference proteome</keyword>
<dbReference type="HOGENOM" id="CLU_012817_13_0_4"/>
<name>A2SLU5_METPP</name>
<organism evidence="4 5">
    <name type="scientific">Methylibium petroleiphilum (strain ATCC BAA-1232 / LMG 22953 / PM1)</name>
    <dbReference type="NCBI Taxonomy" id="420662"/>
    <lineage>
        <taxon>Bacteria</taxon>
        <taxon>Pseudomonadati</taxon>
        <taxon>Pseudomonadota</taxon>
        <taxon>Betaproteobacteria</taxon>
        <taxon>Burkholderiales</taxon>
        <taxon>Sphaerotilaceae</taxon>
        <taxon>Methylibium</taxon>
    </lineage>
</organism>
<dbReference type="PANTHER" id="PTHR30203:SF25">
    <property type="entry name" value="OUTER MEMBRANE PROTEIN-RELATED"/>
    <property type="match status" value="1"/>
</dbReference>
<evidence type="ECO:0000256" key="2">
    <source>
        <dbReference type="RuleBase" id="RU362097"/>
    </source>
</evidence>
<keyword evidence="2" id="KW-0812">Transmembrane</keyword>
<dbReference type="GO" id="GO:0005886">
    <property type="term" value="C:plasma membrane"/>
    <property type="evidence" value="ECO:0007669"/>
    <property type="project" value="UniProtKB-SubCell"/>
</dbReference>
<proteinExistence type="inferred from homology"/>
<dbReference type="STRING" id="420662.Mpe_A3581"/>
<feature type="coiled-coil region" evidence="3">
    <location>
        <begin position="396"/>
        <end position="433"/>
    </location>
</feature>
<dbReference type="Gene3D" id="2.20.200.10">
    <property type="entry name" value="Outer membrane efflux proteins (OEP)"/>
    <property type="match status" value="1"/>
</dbReference>
<gene>
    <name evidence="4" type="ordered locus">Mpe_A3581</name>
</gene>
<comment type="subcellular location">
    <subcellularLocation>
        <location evidence="2">Cell membrane</location>
        <topology evidence="2">Lipid-anchor</topology>
    </subcellularLocation>
</comment>
<dbReference type="PROSITE" id="PS51257">
    <property type="entry name" value="PROKAR_LIPOPROTEIN"/>
    <property type="match status" value="1"/>
</dbReference>
<dbReference type="Gene3D" id="1.20.1600.10">
    <property type="entry name" value="Outer membrane efflux proteins (OEP)"/>
    <property type="match status" value="1"/>
</dbReference>
<dbReference type="GO" id="GO:0015562">
    <property type="term" value="F:efflux transmembrane transporter activity"/>
    <property type="evidence" value="ECO:0007669"/>
    <property type="project" value="InterPro"/>
</dbReference>
<dbReference type="InterPro" id="IPR003423">
    <property type="entry name" value="OMP_efflux"/>
</dbReference>
<accession>A2SLU5</accession>
<keyword evidence="2" id="KW-1134">Transmembrane beta strand</keyword>
<keyword evidence="3" id="KW-0175">Coiled coil</keyword>
<dbReference type="NCBIfam" id="TIGR01845">
    <property type="entry name" value="outer_NodT"/>
    <property type="match status" value="1"/>
</dbReference>
<dbReference type="EMBL" id="CP000555">
    <property type="protein sequence ID" value="ABM96534.1"/>
    <property type="molecule type" value="Genomic_DNA"/>
</dbReference>
<sequence>MRDAPIPRLPFRLGVLAAAALIATGCAVGPNYERPARTVDAEFINAGASANNTQPVSADIASFWRGFGDEALSTLVERALAANGDVRIAQARLQEARADLGLAQAALLPDVGISAGATRGVTPITQAPGLSRSDRTGTVYDAGFVANWELDFFGRNRRASESAAALVAASEAGLHAAHTAVAAEVARNYLELRGLQQRLQVADTSLVNQRESLRITEARLDAGRGTQLDIARARTLVENTEATRPALQASIDRTIYRLATLSAQPPRALATTLAPPAALPGLPVTDLSALPLGTTEAWLARRPDLIAAERQLAAATANIGVAKADLYPRISLSGLLGLNAATLGDLGRSESAIYSLGAGLSWSVLDFGRVRSRIAASEARAQASLASYEQTVATALEETEGALTQFTRNAQRAERLDRAARSAEEAAELARLRYDAGVTDFLVVLDAEREVLASRDQLVQAQVGTATALVSVYRALGGGWTAPTDAAAAPVAVSSNSPR</sequence>
<keyword evidence="2" id="KW-0472">Membrane</keyword>
<reference evidence="4 5" key="1">
    <citation type="journal article" date="2007" name="J. Bacteriol.">
        <title>Whole-genome analysis of the methyl tert-butyl ether-degrading beta-proteobacterium Methylibium petroleiphilum PM1.</title>
        <authorList>
            <person name="Kane S.R."/>
            <person name="Chakicherla A.Y."/>
            <person name="Chain P.S.G."/>
            <person name="Schmidt R."/>
            <person name="Shin M.W."/>
            <person name="Legler T.C."/>
            <person name="Scow K.M."/>
            <person name="Larimer F.W."/>
            <person name="Lucas S.M."/>
            <person name="Richardson P.M."/>
            <person name="Hristova K.R."/>
        </authorList>
    </citation>
    <scope>NUCLEOTIDE SEQUENCE [LARGE SCALE GENOMIC DNA]</scope>
    <source>
        <strain evidence="5">ATCC BAA-1232 / LMG 22953 / PM1</strain>
    </source>
</reference>
<protein>
    <submittedName>
        <fullName evidence="4">Outer membrane protein OprN</fullName>
    </submittedName>
</protein>
<dbReference type="PANTHER" id="PTHR30203">
    <property type="entry name" value="OUTER MEMBRANE CATION EFFLUX PROTEIN"/>
    <property type="match status" value="1"/>
</dbReference>